<proteinExistence type="predicted"/>
<sequence>MDEFGPYPGRAVMLTRLLSYRGLDADTADVRAVLDGVEPDPALVARLAPVVGLHTADLHAVLWTEVPEELTPLDAGAARTMRELVRDATEASVADALAFARSLPQHPRTPRDGFPPADRPIRPTLGGVLVRLLRNRNLDQIGMARTLASLTPTYLSVSTYAMIGAGRAELRPGWVADFAAVVDLDPGCLAALTGFPVPDPLPARAPMTGAYAELLWEMRRLTADQVAEVHALVRARAGR</sequence>
<dbReference type="AlphaFoldDB" id="A0A7K0CJN8"/>
<comment type="caution">
    <text evidence="1">The sequence shown here is derived from an EMBL/GenBank/DDBJ whole genome shotgun (WGS) entry which is preliminary data.</text>
</comment>
<protein>
    <submittedName>
        <fullName evidence="1">Uncharacterized protein</fullName>
    </submittedName>
</protein>
<gene>
    <name evidence="1" type="ORF">SRB5_33850</name>
</gene>
<keyword evidence="2" id="KW-1185">Reference proteome</keyword>
<dbReference type="EMBL" id="WEGJ01000011">
    <property type="protein sequence ID" value="MQY13242.1"/>
    <property type="molecule type" value="Genomic_DNA"/>
</dbReference>
<dbReference type="Proteomes" id="UP000466345">
    <property type="component" value="Unassembled WGS sequence"/>
</dbReference>
<organism evidence="1 2">
    <name type="scientific">Streptomyces smaragdinus</name>
    <dbReference type="NCBI Taxonomy" id="2585196"/>
    <lineage>
        <taxon>Bacteria</taxon>
        <taxon>Bacillati</taxon>
        <taxon>Actinomycetota</taxon>
        <taxon>Actinomycetes</taxon>
        <taxon>Kitasatosporales</taxon>
        <taxon>Streptomycetaceae</taxon>
        <taxon>Streptomyces</taxon>
    </lineage>
</organism>
<accession>A0A7K0CJN8</accession>
<evidence type="ECO:0000313" key="2">
    <source>
        <dbReference type="Proteomes" id="UP000466345"/>
    </source>
</evidence>
<evidence type="ECO:0000313" key="1">
    <source>
        <dbReference type="EMBL" id="MQY13242.1"/>
    </source>
</evidence>
<name>A0A7K0CJN8_9ACTN</name>
<dbReference type="OrthoDB" id="3397450at2"/>
<reference evidence="1 2" key="1">
    <citation type="submission" date="2019-10" db="EMBL/GenBank/DDBJ databases">
        <title>Streptomyces smaragdinus sp. nov. and Streptomyces fabii sp. nov., isolated from the gut of fungus growing-termite Macrotermes natalensis.</title>
        <authorList>
            <person name="Schwitalla J."/>
            <person name="Benndorf R."/>
            <person name="Martin K."/>
            <person name="De Beer W."/>
            <person name="Kaster A.-K."/>
            <person name="Vollmers J."/>
            <person name="Poulsen M."/>
            <person name="Beemelmanns C."/>
        </authorList>
    </citation>
    <scope>NUCLEOTIDE SEQUENCE [LARGE SCALE GENOMIC DNA]</scope>
    <source>
        <strain evidence="1 2">RB5</strain>
    </source>
</reference>
<dbReference type="RefSeq" id="WP_153452825.1">
    <property type="nucleotide sequence ID" value="NZ_WEGJ01000011.1"/>
</dbReference>